<dbReference type="SUPFAM" id="SSF50156">
    <property type="entry name" value="PDZ domain-like"/>
    <property type="match status" value="1"/>
</dbReference>
<dbReference type="Proteomes" id="UP000034090">
    <property type="component" value="Unassembled WGS sequence"/>
</dbReference>
<sequence>MIFFQIIIAFVVLSILILVHEFGHFLAAKLSGIWVEEFGLGYPPRIRAKRIGKTDYSINALPIGGFVKLHGETTGEEVSVPSESFVNKPPLVRIFVAVAGVFMNLVLAVFSFSVIFWFVGVITEEVRIVEIAPNSPAEEAKIKPDDLVKEIAGEKPQNMADFMTVVNSNLGKEIELVLDRGGKEISILITPREDPPEDQGALGVVVEPTNIKQFFPPLWKRPFVYTYLGFQRTINMTKAVGYGLIGVLSKSLSGEVPKGVAGPLGIGGIIAEFSKQGILPLIELTGIISINLALLNILPFPPLDGSRVVFVILESVIGKGNVAKIEEKSYTVGMAILLILVVLITISEIPKIIAAGSLSAFVETLLP</sequence>
<keyword evidence="10 11" id="KW-0472">Membrane</keyword>
<feature type="transmembrane region" description="Helical" evidence="11">
    <location>
        <begin position="94"/>
        <end position="119"/>
    </location>
</feature>
<feature type="domain" description="PDZ" evidence="12">
    <location>
        <begin position="108"/>
        <end position="182"/>
    </location>
</feature>
<dbReference type="InterPro" id="IPR008915">
    <property type="entry name" value="Peptidase_M50"/>
</dbReference>
<dbReference type="EMBL" id="LCFQ01000013">
    <property type="protein sequence ID" value="KKS96952.1"/>
    <property type="molecule type" value="Genomic_DNA"/>
</dbReference>
<reference evidence="13 14" key="1">
    <citation type="journal article" date="2015" name="Nature">
        <title>rRNA introns, odd ribosomes, and small enigmatic genomes across a large radiation of phyla.</title>
        <authorList>
            <person name="Brown C.T."/>
            <person name="Hug L.A."/>
            <person name="Thomas B.C."/>
            <person name="Sharon I."/>
            <person name="Castelle C.J."/>
            <person name="Singh A."/>
            <person name="Wilkins M.J."/>
            <person name="Williams K.H."/>
            <person name="Banfield J.F."/>
        </authorList>
    </citation>
    <scope>NUCLEOTIDE SEQUENCE [LARGE SCALE GENOMIC DNA]</scope>
</reference>
<comment type="subcellular location">
    <subcellularLocation>
        <location evidence="2">Membrane</location>
        <topology evidence="2">Multi-pass membrane protein</topology>
    </subcellularLocation>
</comment>
<accession>A0A0G1DH83</accession>
<dbReference type="Pfam" id="PF02163">
    <property type="entry name" value="Peptidase_M50"/>
    <property type="match status" value="1"/>
</dbReference>
<evidence type="ECO:0000256" key="10">
    <source>
        <dbReference type="ARBA" id="ARBA00023136"/>
    </source>
</evidence>
<evidence type="ECO:0000313" key="13">
    <source>
        <dbReference type="EMBL" id="KKS96952.1"/>
    </source>
</evidence>
<keyword evidence="7" id="KW-0862">Zinc</keyword>
<evidence type="ECO:0000256" key="2">
    <source>
        <dbReference type="ARBA" id="ARBA00004141"/>
    </source>
</evidence>
<evidence type="ECO:0000256" key="6">
    <source>
        <dbReference type="ARBA" id="ARBA00022801"/>
    </source>
</evidence>
<comment type="caution">
    <text evidence="13">The sequence shown here is derived from an EMBL/GenBank/DDBJ whole genome shotgun (WGS) entry which is preliminary data.</text>
</comment>
<evidence type="ECO:0000256" key="8">
    <source>
        <dbReference type="ARBA" id="ARBA00022989"/>
    </source>
</evidence>
<evidence type="ECO:0000256" key="1">
    <source>
        <dbReference type="ARBA" id="ARBA00001947"/>
    </source>
</evidence>
<dbReference type="GO" id="GO:0016020">
    <property type="term" value="C:membrane"/>
    <property type="evidence" value="ECO:0007669"/>
    <property type="project" value="UniProtKB-SubCell"/>
</dbReference>
<dbReference type="CDD" id="cd06163">
    <property type="entry name" value="S2P-M50_PDZ_RseP-like"/>
    <property type="match status" value="1"/>
</dbReference>
<dbReference type="GO" id="GO:0006508">
    <property type="term" value="P:proteolysis"/>
    <property type="evidence" value="ECO:0007669"/>
    <property type="project" value="UniProtKB-KW"/>
</dbReference>
<comment type="cofactor">
    <cofactor evidence="1">
        <name>Zn(2+)</name>
        <dbReference type="ChEBI" id="CHEBI:29105"/>
    </cofactor>
</comment>
<evidence type="ECO:0000256" key="5">
    <source>
        <dbReference type="ARBA" id="ARBA00022692"/>
    </source>
</evidence>
<dbReference type="AlphaFoldDB" id="A0A0G1DH83"/>
<dbReference type="InterPro" id="IPR001478">
    <property type="entry name" value="PDZ"/>
</dbReference>
<evidence type="ECO:0000256" key="3">
    <source>
        <dbReference type="ARBA" id="ARBA00007931"/>
    </source>
</evidence>
<dbReference type="InterPro" id="IPR004387">
    <property type="entry name" value="Pept_M50_Zn"/>
</dbReference>
<keyword evidence="6" id="KW-0378">Hydrolase</keyword>
<evidence type="ECO:0000256" key="7">
    <source>
        <dbReference type="ARBA" id="ARBA00022833"/>
    </source>
</evidence>
<keyword evidence="9 13" id="KW-0482">Metalloprotease</keyword>
<evidence type="ECO:0000256" key="4">
    <source>
        <dbReference type="ARBA" id="ARBA00022670"/>
    </source>
</evidence>
<dbReference type="Gene3D" id="2.30.42.10">
    <property type="match status" value="1"/>
</dbReference>
<comment type="similarity">
    <text evidence="3">Belongs to the peptidase M50B family.</text>
</comment>
<evidence type="ECO:0000259" key="12">
    <source>
        <dbReference type="SMART" id="SM00228"/>
    </source>
</evidence>
<dbReference type="SMART" id="SM00228">
    <property type="entry name" value="PDZ"/>
    <property type="match status" value="1"/>
</dbReference>
<dbReference type="InterPro" id="IPR041489">
    <property type="entry name" value="PDZ_6"/>
</dbReference>
<dbReference type="InterPro" id="IPR036034">
    <property type="entry name" value="PDZ_sf"/>
</dbReference>
<dbReference type="STRING" id="1618578.UV74_C0013G0074"/>
<dbReference type="PATRIC" id="fig|1618578.3.peg.415"/>
<gene>
    <name evidence="13" type="ORF">UV74_C0013G0074</name>
</gene>
<evidence type="ECO:0000256" key="11">
    <source>
        <dbReference type="SAM" id="Phobius"/>
    </source>
</evidence>
<feature type="transmembrane region" description="Helical" evidence="11">
    <location>
        <begin position="330"/>
        <end position="349"/>
    </location>
</feature>
<name>A0A0G1DH83_9BACT</name>
<dbReference type="GO" id="GO:0004222">
    <property type="term" value="F:metalloendopeptidase activity"/>
    <property type="evidence" value="ECO:0007669"/>
    <property type="project" value="InterPro"/>
</dbReference>
<keyword evidence="5 11" id="KW-0812">Transmembrane</keyword>
<evidence type="ECO:0000313" key="14">
    <source>
        <dbReference type="Proteomes" id="UP000034090"/>
    </source>
</evidence>
<keyword evidence="4 13" id="KW-0645">Protease</keyword>
<proteinExistence type="inferred from homology"/>
<keyword evidence="8 11" id="KW-1133">Transmembrane helix</keyword>
<protein>
    <submittedName>
        <fullName evidence="13">Membrane-associated zinc metalloprotease</fullName>
    </submittedName>
</protein>
<dbReference type="Pfam" id="PF17820">
    <property type="entry name" value="PDZ_6"/>
    <property type="match status" value="1"/>
</dbReference>
<organism evidence="13 14">
    <name type="scientific">Candidatus Woesebacteria bacterium GW2011_GWB1_43_14</name>
    <dbReference type="NCBI Taxonomy" id="1618578"/>
    <lineage>
        <taxon>Bacteria</taxon>
        <taxon>Candidatus Woeseibacteriota</taxon>
    </lineage>
</organism>
<dbReference type="PANTHER" id="PTHR42837:SF2">
    <property type="entry name" value="MEMBRANE METALLOPROTEASE ARASP2, CHLOROPLASTIC-RELATED"/>
    <property type="match status" value="1"/>
</dbReference>
<dbReference type="PANTHER" id="PTHR42837">
    <property type="entry name" value="REGULATOR OF SIGMA-E PROTEASE RSEP"/>
    <property type="match status" value="1"/>
</dbReference>
<evidence type="ECO:0000256" key="9">
    <source>
        <dbReference type="ARBA" id="ARBA00023049"/>
    </source>
</evidence>